<comment type="caution">
    <text evidence="5">The sequence shown here is derived from an EMBL/GenBank/DDBJ whole genome shotgun (WGS) entry which is preliminary data.</text>
</comment>
<evidence type="ECO:0000256" key="2">
    <source>
        <dbReference type="ARBA" id="ARBA00006971"/>
    </source>
</evidence>
<protein>
    <submittedName>
        <fullName evidence="5">Protease modulator HflK</fullName>
    </submittedName>
</protein>
<dbReference type="EMBL" id="JANEYT010000008">
    <property type="protein sequence ID" value="MCQ1057562.1"/>
    <property type="molecule type" value="Genomic_DNA"/>
</dbReference>
<name>A0ABT1MYH6_9GAMM</name>
<dbReference type="Proteomes" id="UP001524460">
    <property type="component" value="Unassembled WGS sequence"/>
</dbReference>
<feature type="domain" description="Band 7" evidence="4">
    <location>
        <begin position="32"/>
        <end position="205"/>
    </location>
</feature>
<gene>
    <name evidence="5" type="ORF">NHN17_05730</name>
</gene>
<dbReference type="InterPro" id="IPR001107">
    <property type="entry name" value="Band_7"/>
</dbReference>
<dbReference type="PANTHER" id="PTHR42911">
    <property type="entry name" value="MODULATOR OF FTSH PROTEASE HFLC"/>
    <property type="match status" value="1"/>
</dbReference>
<organism evidence="5 6">
    <name type="scientific">Photobacterium pectinilyticum</name>
    <dbReference type="NCBI Taxonomy" id="2906793"/>
    <lineage>
        <taxon>Bacteria</taxon>
        <taxon>Pseudomonadati</taxon>
        <taxon>Pseudomonadota</taxon>
        <taxon>Gammaproteobacteria</taxon>
        <taxon>Vibrionales</taxon>
        <taxon>Vibrionaceae</taxon>
        <taxon>Photobacterium</taxon>
    </lineage>
</organism>
<dbReference type="GO" id="GO:0008233">
    <property type="term" value="F:peptidase activity"/>
    <property type="evidence" value="ECO:0007669"/>
    <property type="project" value="UniProtKB-KW"/>
</dbReference>
<proteinExistence type="inferred from homology"/>
<evidence type="ECO:0000256" key="3">
    <source>
        <dbReference type="SAM" id="Phobius"/>
    </source>
</evidence>
<keyword evidence="3" id="KW-1133">Transmembrane helix</keyword>
<dbReference type="Gene3D" id="3.30.479.30">
    <property type="entry name" value="Band 7 domain"/>
    <property type="match status" value="1"/>
</dbReference>
<evidence type="ECO:0000313" key="6">
    <source>
        <dbReference type="Proteomes" id="UP001524460"/>
    </source>
</evidence>
<evidence type="ECO:0000256" key="1">
    <source>
        <dbReference type="ARBA" id="ARBA00004167"/>
    </source>
</evidence>
<keyword evidence="3" id="KW-0812">Transmembrane</keyword>
<dbReference type="Pfam" id="PF01145">
    <property type="entry name" value="Band_7"/>
    <property type="match status" value="1"/>
</dbReference>
<keyword evidence="6" id="KW-1185">Reference proteome</keyword>
<comment type="similarity">
    <text evidence="2">Belongs to the band 7/mec-2 family. HflK subfamily.</text>
</comment>
<evidence type="ECO:0000313" key="5">
    <source>
        <dbReference type="EMBL" id="MCQ1057562.1"/>
    </source>
</evidence>
<comment type="subcellular location">
    <subcellularLocation>
        <location evidence="1">Membrane</location>
        <topology evidence="1">Single-pass membrane protein</topology>
    </subcellularLocation>
</comment>
<dbReference type="SMART" id="SM00244">
    <property type="entry name" value="PHB"/>
    <property type="match status" value="1"/>
</dbReference>
<keyword evidence="5" id="KW-0378">Hydrolase</keyword>
<dbReference type="InterPro" id="IPR036013">
    <property type="entry name" value="Band_7/SPFH_dom_sf"/>
</dbReference>
<keyword evidence="3" id="KW-0472">Membrane</keyword>
<sequence>MLTKDIKHTASVIKKTVLFVLLGVLPVIYVLSGIFVVNTEQRAIVTRFGRIVADNVMPGLHYRLPWPIDAVEKVATTELRTLYINYGERSRRAYLQPEMVTGNGDLIDVEYEIQYNIPSPGLYQFTTAVAEEIIERLSISETIYFISQNEFESLLISQRNALQVHVKDKLQTISDKLQLGMNINSVLIRHIDAPRNIKNTFEKLQNAPAEKQTLIERAENNRTTRIIMAQSDAANLITAARSDATETKENASGDHIRMTTKIAQIERSPMPEISMLEEYTDYVSNMLPSIDMQLVMNDEN</sequence>
<dbReference type="GO" id="GO:0006508">
    <property type="term" value="P:proteolysis"/>
    <property type="evidence" value="ECO:0007669"/>
    <property type="project" value="UniProtKB-KW"/>
</dbReference>
<reference evidence="5 6" key="1">
    <citation type="submission" date="2022-07" db="EMBL/GenBank/DDBJ databases">
        <title>Photobacterium pectinilyticum sp. nov., a marine bacterium isolated from surface seawater of Qingdao offshore.</title>
        <authorList>
            <person name="Wang X."/>
        </authorList>
    </citation>
    <scope>NUCLEOTIDE SEQUENCE [LARGE SCALE GENOMIC DNA]</scope>
    <source>
        <strain evidence="5 6">ZSDE20</strain>
    </source>
</reference>
<accession>A0ABT1MYH6</accession>
<dbReference type="SUPFAM" id="SSF117892">
    <property type="entry name" value="Band 7/SPFH domain"/>
    <property type="match status" value="1"/>
</dbReference>
<keyword evidence="5" id="KW-0645">Protease</keyword>
<evidence type="ECO:0000259" key="4">
    <source>
        <dbReference type="SMART" id="SM00244"/>
    </source>
</evidence>
<dbReference type="PANTHER" id="PTHR42911:SF2">
    <property type="entry name" value="PROHIBITIN FAMILY PROTEIN"/>
    <property type="match status" value="1"/>
</dbReference>
<feature type="transmembrane region" description="Helical" evidence="3">
    <location>
        <begin position="12"/>
        <end position="37"/>
    </location>
</feature>
<dbReference type="CDD" id="cd03404">
    <property type="entry name" value="SPFH_HflK"/>
    <property type="match status" value="1"/>
</dbReference>
<dbReference type="RefSeq" id="WP_255041157.1">
    <property type="nucleotide sequence ID" value="NZ_JANEYT010000008.1"/>
</dbReference>
<dbReference type="InterPro" id="IPR010201">
    <property type="entry name" value="HflK"/>
</dbReference>